<reference evidence="4" key="2">
    <citation type="submission" date="2020-05" db="UniProtKB">
        <authorList>
            <consortium name="EnsemblMetazoa"/>
        </authorList>
    </citation>
    <scope>IDENTIFICATION</scope>
    <source>
        <strain evidence="4">FAR1</strain>
    </source>
</reference>
<dbReference type="VEuPathDB" id="VectorBase:AFAF000883"/>
<protein>
    <recommendedName>
        <fullName evidence="6">Nucleosome assembly protein 1-like 1</fullName>
    </recommendedName>
</protein>
<dbReference type="GO" id="GO:0005634">
    <property type="term" value="C:nucleus"/>
    <property type="evidence" value="ECO:0007669"/>
    <property type="project" value="InterPro"/>
</dbReference>
<feature type="region of interest" description="Disordered" evidence="3">
    <location>
        <begin position="324"/>
        <end position="411"/>
    </location>
</feature>
<name>A0A182Q0Y7_9DIPT</name>
<dbReference type="AlphaFoldDB" id="A0A182Q0Y7"/>
<dbReference type="PANTHER" id="PTHR11875">
    <property type="entry name" value="TESTIS-SPECIFIC Y-ENCODED PROTEIN"/>
    <property type="match status" value="1"/>
</dbReference>
<keyword evidence="5" id="KW-1185">Reference proteome</keyword>
<evidence type="ECO:0000256" key="2">
    <source>
        <dbReference type="RuleBase" id="RU003876"/>
    </source>
</evidence>
<dbReference type="Gene3D" id="1.20.5.1500">
    <property type="match status" value="1"/>
</dbReference>
<dbReference type="GO" id="GO:0006334">
    <property type="term" value="P:nucleosome assembly"/>
    <property type="evidence" value="ECO:0007669"/>
    <property type="project" value="InterPro"/>
</dbReference>
<dbReference type="FunFam" id="1.20.5.1500:FF:000001">
    <property type="entry name" value="Nucleosome assembly protein 1-like 1"/>
    <property type="match status" value="1"/>
</dbReference>
<organism evidence="4 5">
    <name type="scientific">Anopheles farauti</name>
    <dbReference type="NCBI Taxonomy" id="69004"/>
    <lineage>
        <taxon>Eukaryota</taxon>
        <taxon>Metazoa</taxon>
        <taxon>Ecdysozoa</taxon>
        <taxon>Arthropoda</taxon>
        <taxon>Hexapoda</taxon>
        <taxon>Insecta</taxon>
        <taxon>Pterygota</taxon>
        <taxon>Neoptera</taxon>
        <taxon>Endopterygota</taxon>
        <taxon>Diptera</taxon>
        <taxon>Nematocera</taxon>
        <taxon>Culicoidea</taxon>
        <taxon>Culicidae</taxon>
        <taxon>Anophelinae</taxon>
        <taxon>Anopheles</taxon>
    </lineage>
</organism>
<comment type="similarity">
    <text evidence="1 2">Belongs to the nucleosome assembly protein (NAP) family.</text>
</comment>
<dbReference type="SUPFAM" id="SSF143113">
    <property type="entry name" value="NAP-like"/>
    <property type="match status" value="1"/>
</dbReference>
<evidence type="ECO:0000256" key="3">
    <source>
        <dbReference type="SAM" id="MobiDB-lite"/>
    </source>
</evidence>
<feature type="compositionally biased region" description="Acidic residues" evidence="3">
    <location>
        <begin position="113"/>
        <end position="122"/>
    </location>
</feature>
<dbReference type="STRING" id="69004.A0A182Q0Y7"/>
<dbReference type="InterPro" id="IPR002164">
    <property type="entry name" value="NAP_family"/>
</dbReference>
<proteinExistence type="inferred from homology"/>
<dbReference type="Pfam" id="PF00956">
    <property type="entry name" value="NAP"/>
    <property type="match status" value="1"/>
</dbReference>
<sequence length="411" mass="47165">MTTGAKTEASECEVPDFIDAPGYLDAMSRRYMMKQFIASLPEAAQQRVNALKHLQVEYTKLEAKFFEEVYQLECKYQELYQPIVDRRKEIVAGKVDPTAEEAVWVDPPRKNEDGEEEEQEEEDEEINEKLKKMALSYQKDLPANGQGLPNFWLMVFKNTEALAELVHPHDEPVLEYLRNLNIVYEKEPMAYVIEFHFDPNPYFKDTVLTKKYFLRCNIDKDEPFGFEGPEIYKCTGCPINWNAGKNVTVKTIKKQQKHKQRNATRMVVKTQPTESFFNFFSPPHVQDGDMLDPETQFLIGRDFEVGHFLRARIIPKAVLYYTGEVVDEDDDDDDEEEEEEEEEDEDMEDEGEEEEDEEDDDDDDEEDDAPPAPKAPSGNSNRPNKKAKAGRGGGGGGAGKKGENPAECQQQ</sequence>
<dbReference type="Proteomes" id="UP000075886">
    <property type="component" value="Unassembled WGS sequence"/>
</dbReference>
<reference evidence="5" key="1">
    <citation type="submission" date="2014-01" db="EMBL/GenBank/DDBJ databases">
        <title>The Genome Sequence of Anopheles farauti FAR1 (V2).</title>
        <authorList>
            <consortium name="The Broad Institute Genomics Platform"/>
            <person name="Neafsey D.E."/>
            <person name="Besansky N."/>
            <person name="Howell P."/>
            <person name="Walton C."/>
            <person name="Young S.K."/>
            <person name="Zeng Q."/>
            <person name="Gargeya S."/>
            <person name="Fitzgerald M."/>
            <person name="Haas B."/>
            <person name="Abouelleil A."/>
            <person name="Allen A.W."/>
            <person name="Alvarado L."/>
            <person name="Arachchi H.M."/>
            <person name="Berlin A.M."/>
            <person name="Chapman S.B."/>
            <person name="Gainer-Dewar J."/>
            <person name="Goldberg J."/>
            <person name="Griggs A."/>
            <person name="Gujja S."/>
            <person name="Hansen M."/>
            <person name="Howarth C."/>
            <person name="Imamovic A."/>
            <person name="Ireland A."/>
            <person name="Larimer J."/>
            <person name="McCowan C."/>
            <person name="Murphy C."/>
            <person name="Pearson M."/>
            <person name="Poon T.W."/>
            <person name="Priest M."/>
            <person name="Roberts A."/>
            <person name="Saif S."/>
            <person name="Shea T."/>
            <person name="Sisk P."/>
            <person name="Sykes S."/>
            <person name="Wortman J."/>
            <person name="Nusbaum C."/>
            <person name="Birren B."/>
        </authorList>
    </citation>
    <scope>NUCLEOTIDE SEQUENCE [LARGE SCALE GENOMIC DNA]</scope>
    <source>
        <strain evidence="5">FAR1</strain>
    </source>
</reference>
<evidence type="ECO:0000313" key="4">
    <source>
        <dbReference type="EnsemblMetazoa" id="AFAF000883-PA"/>
    </source>
</evidence>
<feature type="region of interest" description="Disordered" evidence="3">
    <location>
        <begin position="101"/>
        <end position="122"/>
    </location>
</feature>
<evidence type="ECO:0000313" key="5">
    <source>
        <dbReference type="Proteomes" id="UP000075886"/>
    </source>
</evidence>
<feature type="compositionally biased region" description="Acidic residues" evidence="3">
    <location>
        <begin position="325"/>
        <end position="369"/>
    </location>
</feature>
<dbReference type="InterPro" id="IPR037231">
    <property type="entry name" value="NAP-like_sf"/>
</dbReference>
<feature type="compositionally biased region" description="Gly residues" evidence="3">
    <location>
        <begin position="390"/>
        <end position="399"/>
    </location>
</feature>
<evidence type="ECO:0000256" key="1">
    <source>
        <dbReference type="ARBA" id="ARBA00009947"/>
    </source>
</evidence>
<dbReference type="Gene3D" id="3.30.1120.90">
    <property type="entry name" value="Nucleosome assembly protein"/>
    <property type="match status" value="1"/>
</dbReference>
<evidence type="ECO:0008006" key="6">
    <source>
        <dbReference type="Google" id="ProtNLM"/>
    </source>
</evidence>
<dbReference type="EMBL" id="AXCN02000191">
    <property type="status" value="NOT_ANNOTATED_CDS"/>
    <property type="molecule type" value="Genomic_DNA"/>
</dbReference>
<dbReference type="EnsemblMetazoa" id="AFAF000883-RA">
    <property type="protein sequence ID" value="AFAF000883-PA"/>
    <property type="gene ID" value="AFAF000883"/>
</dbReference>
<accession>A0A182Q0Y7</accession>